<evidence type="ECO:0000256" key="1">
    <source>
        <dbReference type="ARBA" id="ARBA00004651"/>
    </source>
</evidence>
<dbReference type="PANTHER" id="PTHR34229">
    <property type="entry name" value="METAL TRANSPORT PROTEIN HI_1621-RELATED"/>
    <property type="match status" value="1"/>
</dbReference>
<dbReference type="PANTHER" id="PTHR34229:SF1">
    <property type="entry name" value="METAL TRANSPORT PROTEIN HI_1621-RELATED"/>
    <property type="match status" value="1"/>
</dbReference>
<evidence type="ECO:0000256" key="4">
    <source>
        <dbReference type="ARBA" id="ARBA00022692"/>
    </source>
</evidence>
<keyword evidence="5 7" id="KW-1133">Transmembrane helix</keyword>
<dbReference type="NCBIfam" id="NF004905">
    <property type="entry name" value="PRK06265.1-5"/>
    <property type="match status" value="1"/>
</dbReference>
<proteinExistence type="predicted"/>
<dbReference type="NCBIfam" id="NF004909">
    <property type="entry name" value="PRK06265.2-5"/>
    <property type="match status" value="1"/>
</dbReference>
<feature type="non-terminal residue" evidence="8">
    <location>
        <position position="1"/>
    </location>
</feature>
<comment type="caution">
    <text evidence="8">The sequence shown here is derived from an EMBL/GenBank/DDBJ whole genome shotgun (WGS) entry which is preliminary data.</text>
</comment>
<feature type="transmembrane region" description="Helical" evidence="7">
    <location>
        <begin position="37"/>
        <end position="57"/>
    </location>
</feature>
<dbReference type="GO" id="GO:0000041">
    <property type="term" value="P:transition metal ion transport"/>
    <property type="evidence" value="ECO:0007669"/>
    <property type="project" value="InterPro"/>
</dbReference>
<feature type="transmembrane region" description="Helical" evidence="7">
    <location>
        <begin position="69"/>
        <end position="86"/>
    </location>
</feature>
<evidence type="ECO:0000256" key="2">
    <source>
        <dbReference type="ARBA" id="ARBA00022448"/>
    </source>
</evidence>
<evidence type="ECO:0000256" key="7">
    <source>
        <dbReference type="SAM" id="Phobius"/>
    </source>
</evidence>
<feature type="transmembrane region" description="Helical" evidence="7">
    <location>
        <begin position="93"/>
        <end position="121"/>
    </location>
</feature>
<comment type="subcellular location">
    <subcellularLocation>
        <location evidence="1">Cell membrane</location>
        <topology evidence="1">Multi-pass membrane protein</topology>
    </subcellularLocation>
</comment>
<dbReference type="Gene3D" id="1.10.1760.20">
    <property type="match status" value="1"/>
</dbReference>
<keyword evidence="6 7" id="KW-0472">Membrane</keyword>
<evidence type="ECO:0000256" key="5">
    <source>
        <dbReference type="ARBA" id="ARBA00022989"/>
    </source>
</evidence>
<organism evidence="8">
    <name type="scientific">marine sediment metagenome</name>
    <dbReference type="NCBI Taxonomy" id="412755"/>
    <lineage>
        <taxon>unclassified sequences</taxon>
        <taxon>metagenomes</taxon>
        <taxon>ecological metagenomes</taxon>
    </lineage>
</organism>
<reference evidence="8" key="1">
    <citation type="journal article" date="2014" name="Front. Microbiol.">
        <title>High frequency of phylogenetically diverse reductive dehalogenase-homologous genes in deep subseafloor sedimentary metagenomes.</title>
        <authorList>
            <person name="Kawai M."/>
            <person name="Futagami T."/>
            <person name="Toyoda A."/>
            <person name="Takaki Y."/>
            <person name="Nishi S."/>
            <person name="Hori S."/>
            <person name="Arai W."/>
            <person name="Tsubouchi T."/>
            <person name="Morono Y."/>
            <person name="Uchiyama I."/>
            <person name="Ito T."/>
            <person name="Fujiyama A."/>
            <person name="Inagaki F."/>
            <person name="Takami H."/>
        </authorList>
    </citation>
    <scope>NUCLEOTIDE SEQUENCE</scope>
    <source>
        <strain evidence="8">Expedition CK06-06</strain>
    </source>
</reference>
<dbReference type="GO" id="GO:0005886">
    <property type="term" value="C:plasma membrane"/>
    <property type="evidence" value="ECO:0007669"/>
    <property type="project" value="UniProtKB-SubCell"/>
</dbReference>
<evidence type="ECO:0000256" key="3">
    <source>
        <dbReference type="ARBA" id="ARBA00022475"/>
    </source>
</evidence>
<name>X1IR46_9ZZZZ</name>
<evidence type="ECO:0000256" key="6">
    <source>
        <dbReference type="ARBA" id="ARBA00023136"/>
    </source>
</evidence>
<evidence type="ECO:0000313" key="8">
    <source>
        <dbReference type="EMBL" id="GAH71725.1"/>
    </source>
</evidence>
<feature type="transmembrane region" description="Helical" evidence="7">
    <location>
        <begin position="196"/>
        <end position="219"/>
    </location>
</feature>
<gene>
    <name evidence="8" type="ORF">S03H2_49352</name>
</gene>
<evidence type="ECO:0008006" key="9">
    <source>
        <dbReference type="Google" id="ProtNLM"/>
    </source>
</evidence>
<accession>X1IR46</accession>
<feature type="transmembrane region" description="Helical" evidence="7">
    <location>
        <begin position="127"/>
        <end position="148"/>
    </location>
</feature>
<sequence>ADKYPGGKARKANYDHYGERALLDILEGNLMHISDGVLSAPVWIGGYAAAAGIIAVSMKKIEVENMPKVAVMTSAFFVASLIRVPLGPTSVHLVLNGLVGIILGPAAFISIFVGLVLQALLFQHGGITTIGINAIMMGTPALLAYKIFNLRNKFSFRKNEFIFGALAGGSGVFFGTGILALALITTGSEFMGVAKYAALAHLPVMIIEGIMTGFMASFLMRVKPEILKGG</sequence>
<keyword evidence="3" id="KW-1003">Cell membrane</keyword>
<keyword evidence="2" id="KW-0813">Transport</keyword>
<protein>
    <recommendedName>
        <fullName evidence="9">PDGLE domain-containing protein</fullName>
    </recommendedName>
</protein>
<dbReference type="EMBL" id="BARU01031177">
    <property type="protein sequence ID" value="GAH71725.1"/>
    <property type="molecule type" value="Genomic_DNA"/>
</dbReference>
<feature type="transmembrane region" description="Helical" evidence="7">
    <location>
        <begin position="160"/>
        <end position="184"/>
    </location>
</feature>
<dbReference type="InterPro" id="IPR002751">
    <property type="entry name" value="CbiM/NikMN"/>
</dbReference>
<keyword evidence="4 7" id="KW-0812">Transmembrane</keyword>
<dbReference type="AlphaFoldDB" id="X1IR46"/>
<dbReference type="Pfam" id="PF01891">
    <property type="entry name" value="CbiM"/>
    <property type="match status" value="1"/>
</dbReference>